<evidence type="ECO:0000313" key="2">
    <source>
        <dbReference type="Proteomes" id="UP000483078"/>
    </source>
</evidence>
<dbReference type="Proteomes" id="UP000483078">
    <property type="component" value="Unassembled WGS sequence"/>
</dbReference>
<dbReference type="RefSeq" id="WP_273251009.1">
    <property type="nucleotide sequence ID" value="NZ_VENJ01000026.1"/>
</dbReference>
<reference evidence="1 2" key="1">
    <citation type="submission" date="2019-06" db="EMBL/GenBank/DDBJ databases">
        <title>Enrichment of Autotrophic Halophilic Microorganisms from Red Sea Brine Pool Using Microbial Electrosynthesis System.</title>
        <authorList>
            <person name="Alqahtani M.F."/>
            <person name="Bajracharya S."/>
            <person name="Katuri K.P."/>
            <person name="Ali M."/>
            <person name="Saikaly P.E."/>
        </authorList>
    </citation>
    <scope>NUCLEOTIDE SEQUENCE [LARGE SCALE GENOMIC DNA]</scope>
    <source>
        <strain evidence="1">MES6</strain>
    </source>
</reference>
<sequence length="104" mass="11467">MEARIVVGDAVRAPDRMLLRGLAKGHRWAAAHRSGTPISQIARREQVTEAYIRARAQLTFLAPPIQTALLGGTQPADLTLEKLVRMQLPLDWSDQARLLGFAAK</sequence>
<evidence type="ECO:0008006" key="3">
    <source>
        <dbReference type="Google" id="ProtNLM"/>
    </source>
</evidence>
<comment type="caution">
    <text evidence="1">The sequence shown here is derived from an EMBL/GenBank/DDBJ whole genome shotgun (WGS) entry which is preliminary data.</text>
</comment>
<dbReference type="SUPFAM" id="SSF109709">
    <property type="entry name" value="KorB DNA-binding domain-like"/>
    <property type="match status" value="1"/>
</dbReference>
<accession>A0A7C9LA13</accession>
<evidence type="ECO:0000313" key="1">
    <source>
        <dbReference type="EMBL" id="MTJ05873.1"/>
    </source>
</evidence>
<dbReference type="AlphaFoldDB" id="A0A7C9LA13"/>
<dbReference type="EMBL" id="VENJ01000026">
    <property type="protein sequence ID" value="MTJ05873.1"/>
    <property type="molecule type" value="Genomic_DNA"/>
</dbReference>
<proteinExistence type="predicted"/>
<gene>
    <name evidence="1" type="ORF">FH759_14450</name>
</gene>
<name>A0A7C9LA13_9RHOB</name>
<organism evidence="1 2">
    <name type="scientific">Sediminimonas qiaohouensis</name>
    <dbReference type="NCBI Taxonomy" id="552061"/>
    <lineage>
        <taxon>Bacteria</taxon>
        <taxon>Pseudomonadati</taxon>
        <taxon>Pseudomonadota</taxon>
        <taxon>Alphaproteobacteria</taxon>
        <taxon>Rhodobacterales</taxon>
        <taxon>Roseobacteraceae</taxon>
        <taxon>Sediminimonas</taxon>
    </lineage>
</organism>
<protein>
    <recommendedName>
        <fullName evidence="3">LacI family transcriptional regulator</fullName>
    </recommendedName>
</protein>